<sequence>MNSMATDVTLPSIIAGPILRKVEANAVHLWLATSLDLTPTVSVFHGANSLISETQCTSIHVGARLFIKLISVTLKDSLPNTEVLGYRLAFEESYPVELNSGNYLYDEQDDTIQFIWKPEISSLLHGSCRKAHFGYQQLASRASIGDGLAQADRHLSRTNISDWPSLLMLSGDQIYADDVAGPMLYAIRQAVDLLGIKEERLPESGHRLHDDPFYYCREALLPKSEQGDDVRRQFFKGKKKPVFTTDTAHNHLISFAEIMCMYLLVWSPTLWAYISLEIPEGLTNEDHRTRYLEERKAIKEFVETLPQVQRVLAHLPTAMIFDDHDVTDDWNLTADWEQTAYGHELSKRILGNALFGYMICQGWGNNPSQYDDQFLKQAELALQSQDSVLQDEYIDQLLAYEQWHYQWDTQPRLVVLDTRTRRWRSEQNFNHPSGLMDWEAITDLQQDIKDLDSVILVSPAPMFGVKLIEAIQEVFTWFGKPLMVDAENWMAHPGSAYALMNLFTHAKTPTNFVILSGDVHYSFAYDIKLRSYKSSPTIWQITSSGLRNEFPNTLLEWFDRLNRWLYAPWSPLNIFTKRRSLRISPRKPEHASRGERLINQSGIGYVRLDTVGRPTEIAQLGNNHQKTRFLVSKKK</sequence>
<dbReference type="AlphaFoldDB" id="A0A1C3JNJ1"/>
<dbReference type="InterPro" id="IPR038607">
    <property type="entry name" value="PhoD-like_sf"/>
</dbReference>
<dbReference type="EMBL" id="FLRA01000003">
    <property type="protein sequence ID" value="SBT16783.1"/>
    <property type="molecule type" value="Genomic_DNA"/>
</dbReference>
<keyword evidence="3" id="KW-1185">Reference proteome</keyword>
<evidence type="ECO:0000313" key="1">
    <source>
        <dbReference type="EMBL" id="SBT16783.1"/>
    </source>
</evidence>
<dbReference type="PANTHER" id="PTHR37031:SF2">
    <property type="entry name" value="PHOD-LIKE PHOSPHATASE METALLOPHOSPHATASE DOMAIN-CONTAINING PROTEIN"/>
    <property type="match status" value="1"/>
</dbReference>
<organism evidence="1 4">
    <name type="scientific">Marinomonas gallaica</name>
    <dbReference type="NCBI Taxonomy" id="1806667"/>
    <lineage>
        <taxon>Bacteria</taxon>
        <taxon>Pseudomonadati</taxon>
        <taxon>Pseudomonadota</taxon>
        <taxon>Gammaproteobacteria</taxon>
        <taxon>Oceanospirillales</taxon>
        <taxon>Oceanospirillaceae</taxon>
        <taxon>Marinomonas</taxon>
    </lineage>
</organism>
<dbReference type="InterPro" id="IPR029052">
    <property type="entry name" value="Metallo-depent_PP-like"/>
</dbReference>
<reference evidence="2 3" key="2">
    <citation type="submission" date="2016-06" db="EMBL/GenBank/DDBJ databases">
        <authorList>
            <person name="Rodrigo-Torres L."/>
            <person name="Arahal D.R."/>
        </authorList>
    </citation>
    <scope>NUCLEOTIDE SEQUENCE [LARGE SCALE GENOMIC DNA]</scope>
    <source>
        <strain evidence="2 3">CECT 5116</strain>
    </source>
</reference>
<dbReference type="EMBL" id="FLRB01000006">
    <property type="protein sequence ID" value="SBT20499.1"/>
    <property type="molecule type" value="Genomic_DNA"/>
</dbReference>
<dbReference type="PANTHER" id="PTHR37031">
    <property type="entry name" value="METALLOPHOSPHATASE BINDING DOMAIN PROTEIN"/>
    <property type="match status" value="1"/>
</dbReference>
<dbReference type="Gene3D" id="3.60.21.70">
    <property type="entry name" value="PhoD-like phosphatase"/>
    <property type="match status" value="1"/>
</dbReference>
<evidence type="ECO:0000313" key="3">
    <source>
        <dbReference type="Proteomes" id="UP000092840"/>
    </source>
</evidence>
<evidence type="ECO:0000313" key="4">
    <source>
        <dbReference type="Proteomes" id="UP000092871"/>
    </source>
</evidence>
<dbReference type="RefSeq" id="WP_067032394.1">
    <property type="nucleotide sequence ID" value="NZ_FLRA01000003.1"/>
</dbReference>
<dbReference type="Proteomes" id="UP000092840">
    <property type="component" value="Unassembled WGS sequence"/>
</dbReference>
<gene>
    <name evidence="1" type="ORF">MGA5115_00867</name>
    <name evidence="2" type="ORF">MGA5116_01085</name>
</gene>
<evidence type="ECO:0000313" key="2">
    <source>
        <dbReference type="EMBL" id="SBT20499.1"/>
    </source>
</evidence>
<name>A0A1C3JNJ1_9GAMM</name>
<protein>
    <submittedName>
        <fullName evidence="1">PhoD-like phosphatase</fullName>
    </submittedName>
</protein>
<dbReference type="Proteomes" id="UP000092871">
    <property type="component" value="Unassembled WGS sequence"/>
</dbReference>
<proteinExistence type="predicted"/>
<accession>A0A1C3JNJ1</accession>
<reference evidence="1 4" key="1">
    <citation type="submission" date="2016-06" db="EMBL/GenBank/DDBJ databases">
        <authorList>
            <person name="Kjaerup R.B."/>
            <person name="Dalgaard T.S."/>
            <person name="Juul-Madsen H.R."/>
        </authorList>
    </citation>
    <scope>NUCLEOTIDE SEQUENCE [LARGE SCALE GENOMIC DNA]</scope>
    <source>
        <strain evidence="1 4">CECT 5115</strain>
    </source>
</reference>
<dbReference type="SUPFAM" id="SSF56300">
    <property type="entry name" value="Metallo-dependent phosphatases"/>
    <property type="match status" value="1"/>
</dbReference>